<dbReference type="GO" id="GO:0003824">
    <property type="term" value="F:catalytic activity"/>
    <property type="evidence" value="ECO:0007669"/>
    <property type="project" value="TreeGrafter"/>
</dbReference>
<sequence>MITIIARFKIKEGKIKLAKEKLSELANASKFDKGCVSYQLFEDVGDKKVLVFIESWNTIEEQTAHMDTPHIKIFNDIASDIILDEPTVTILKPI</sequence>
<evidence type="ECO:0000313" key="3">
    <source>
        <dbReference type="Proteomes" id="UP000440004"/>
    </source>
</evidence>
<evidence type="ECO:0000313" key="2">
    <source>
        <dbReference type="EMBL" id="MPW26508.1"/>
    </source>
</evidence>
<feature type="domain" description="ABM" evidence="1">
    <location>
        <begin position="2"/>
        <end position="90"/>
    </location>
</feature>
<dbReference type="InterPro" id="IPR007138">
    <property type="entry name" value="ABM_dom"/>
</dbReference>
<dbReference type="RefSeq" id="WP_152805089.1">
    <property type="nucleotide sequence ID" value="NZ_WHNX01000019.1"/>
</dbReference>
<dbReference type="SUPFAM" id="SSF54909">
    <property type="entry name" value="Dimeric alpha+beta barrel"/>
    <property type="match status" value="1"/>
</dbReference>
<dbReference type="AlphaFoldDB" id="A0A6A7KAH3"/>
<dbReference type="InterPro" id="IPR011008">
    <property type="entry name" value="Dimeric_a/b-barrel"/>
</dbReference>
<gene>
    <name evidence="2" type="ORF">GC105_11970</name>
</gene>
<dbReference type="PANTHER" id="PTHR33336">
    <property type="entry name" value="QUINOL MONOOXYGENASE YGIN-RELATED"/>
    <property type="match status" value="1"/>
</dbReference>
<dbReference type="InterPro" id="IPR050744">
    <property type="entry name" value="AI-2_Isomerase_LsrG"/>
</dbReference>
<proteinExistence type="predicted"/>
<name>A0A6A7KAH3_9FIRM</name>
<keyword evidence="3" id="KW-1185">Reference proteome</keyword>
<comment type="caution">
    <text evidence="2">The sequence shown here is derived from an EMBL/GenBank/DDBJ whole genome shotgun (WGS) entry which is preliminary data.</text>
</comment>
<dbReference type="Proteomes" id="UP000440004">
    <property type="component" value="Unassembled WGS sequence"/>
</dbReference>
<dbReference type="EMBL" id="WHNX01000019">
    <property type="protein sequence ID" value="MPW26508.1"/>
    <property type="molecule type" value="Genomic_DNA"/>
</dbReference>
<dbReference type="Gene3D" id="3.30.70.100">
    <property type="match status" value="1"/>
</dbReference>
<evidence type="ECO:0000259" key="1">
    <source>
        <dbReference type="PROSITE" id="PS51725"/>
    </source>
</evidence>
<accession>A0A6A7KAH3</accession>
<protein>
    <recommendedName>
        <fullName evidence="1">ABM domain-containing protein</fullName>
    </recommendedName>
</protein>
<organism evidence="2 3">
    <name type="scientific">Alkalibaculum sporogenes</name>
    <dbReference type="NCBI Taxonomy" id="2655001"/>
    <lineage>
        <taxon>Bacteria</taxon>
        <taxon>Bacillati</taxon>
        <taxon>Bacillota</taxon>
        <taxon>Clostridia</taxon>
        <taxon>Eubacteriales</taxon>
        <taxon>Eubacteriaceae</taxon>
        <taxon>Alkalibaculum</taxon>
    </lineage>
</organism>
<dbReference type="PROSITE" id="PS51725">
    <property type="entry name" value="ABM"/>
    <property type="match status" value="1"/>
</dbReference>
<dbReference type="PANTHER" id="PTHR33336:SF15">
    <property type="entry name" value="ABM DOMAIN-CONTAINING PROTEIN"/>
    <property type="match status" value="1"/>
</dbReference>
<dbReference type="Pfam" id="PF03992">
    <property type="entry name" value="ABM"/>
    <property type="match status" value="1"/>
</dbReference>
<reference evidence="2 3" key="1">
    <citation type="submission" date="2019-10" db="EMBL/GenBank/DDBJ databases">
        <title>Alkalibaculum tamaniensis sp.nov., a new alkaliphilic acetogen, isolated on methoxylated aromatics from a mud volcano.</title>
        <authorList>
            <person name="Khomyakova M.A."/>
            <person name="Merkel A.Y."/>
            <person name="Bonch-Osmolovskaya E.A."/>
            <person name="Slobodkin A.I."/>
        </authorList>
    </citation>
    <scope>NUCLEOTIDE SEQUENCE [LARGE SCALE GENOMIC DNA]</scope>
    <source>
        <strain evidence="2 3">M08DMB</strain>
    </source>
</reference>